<evidence type="ECO:0000256" key="1">
    <source>
        <dbReference type="ARBA" id="ARBA00010641"/>
    </source>
</evidence>
<dbReference type="InterPro" id="IPR013324">
    <property type="entry name" value="RNA_pol_sigma_r3/r4-like"/>
</dbReference>
<dbReference type="AlphaFoldDB" id="C7Q0J9"/>
<dbReference type="SUPFAM" id="SSF88659">
    <property type="entry name" value="Sigma3 and sigma4 domains of RNA polymerase sigma factors"/>
    <property type="match status" value="1"/>
</dbReference>
<dbReference type="Pfam" id="PF04542">
    <property type="entry name" value="Sigma70_r2"/>
    <property type="match status" value="1"/>
</dbReference>
<dbReference type="HOGENOM" id="CLU_047691_22_1_11"/>
<proteinExistence type="inferred from homology"/>
<keyword evidence="4" id="KW-0731">Sigma factor</keyword>
<dbReference type="PANTHER" id="PTHR30173">
    <property type="entry name" value="SIGMA 19 FACTOR"/>
    <property type="match status" value="1"/>
</dbReference>
<name>C7Q0J9_CATAD</name>
<evidence type="ECO:0000256" key="3">
    <source>
        <dbReference type="ARBA" id="ARBA00023015"/>
    </source>
</evidence>
<dbReference type="Gene3D" id="3.10.450.50">
    <property type="match status" value="1"/>
</dbReference>
<dbReference type="RefSeq" id="WP_015797256.1">
    <property type="nucleotide sequence ID" value="NC_013131.1"/>
</dbReference>
<dbReference type="InterPro" id="IPR007627">
    <property type="entry name" value="RNA_pol_sigma70_r2"/>
</dbReference>
<dbReference type="Gene3D" id="1.10.1740.10">
    <property type="match status" value="1"/>
</dbReference>
<evidence type="ECO:0000256" key="2">
    <source>
        <dbReference type="ARBA" id="ARBA00011344"/>
    </source>
</evidence>
<sequence length="293" mass="32024">MVDENFLAERFQENRPRLRAVAYRMLGSLSESDDALQEAWLRASGADTDEVRNFQAWLTTIVGRVCLNMLRSRQQRKEDSLEIHIPDPVVCAEDDTNPETVALTADSVGLAMMIVLDTLAPAERFAFVLHDMFAVPFEDIAEDLEKTPAAVRQLASRARRRVEGHAPVPDPDLAVQRTAVDAFFAAARDGDFEALVAVLHPDVVLRADGGVLRASQTVMLSGARTVASQAQLARTMAPYVQRVLINGTPGAYVVKDGKPFSLMSFNVVGGKVESIQVILDPERLDAVALQLAA</sequence>
<dbReference type="STRING" id="479433.Caci_8717"/>
<dbReference type="EMBL" id="CP001700">
    <property type="protein sequence ID" value="ACU77532.1"/>
    <property type="molecule type" value="Genomic_DNA"/>
</dbReference>
<dbReference type="GO" id="GO:0016987">
    <property type="term" value="F:sigma factor activity"/>
    <property type="evidence" value="ECO:0007669"/>
    <property type="project" value="UniProtKB-KW"/>
</dbReference>
<accession>C7Q0J9</accession>
<keyword evidence="9" id="KW-1185">Reference proteome</keyword>
<evidence type="ECO:0000313" key="9">
    <source>
        <dbReference type="Proteomes" id="UP000000851"/>
    </source>
</evidence>
<evidence type="ECO:0000256" key="4">
    <source>
        <dbReference type="ARBA" id="ARBA00023082"/>
    </source>
</evidence>
<dbReference type="PANTHER" id="PTHR30173:SF43">
    <property type="entry name" value="ECF RNA POLYMERASE SIGMA FACTOR SIGI-RELATED"/>
    <property type="match status" value="1"/>
</dbReference>
<dbReference type="SUPFAM" id="SSF54427">
    <property type="entry name" value="NTF2-like"/>
    <property type="match status" value="1"/>
</dbReference>
<organism evidence="8 9">
    <name type="scientific">Catenulispora acidiphila (strain DSM 44928 / JCM 14897 / NBRC 102108 / NRRL B-24433 / ID139908)</name>
    <dbReference type="NCBI Taxonomy" id="479433"/>
    <lineage>
        <taxon>Bacteria</taxon>
        <taxon>Bacillati</taxon>
        <taxon>Actinomycetota</taxon>
        <taxon>Actinomycetes</taxon>
        <taxon>Catenulisporales</taxon>
        <taxon>Catenulisporaceae</taxon>
        <taxon>Catenulispora</taxon>
    </lineage>
</organism>
<dbReference type="GO" id="GO:0006352">
    <property type="term" value="P:DNA-templated transcription initiation"/>
    <property type="evidence" value="ECO:0007669"/>
    <property type="project" value="InterPro"/>
</dbReference>
<reference evidence="8 9" key="1">
    <citation type="journal article" date="2009" name="Stand. Genomic Sci.">
        <title>Complete genome sequence of Catenulispora acidiphila type strain (ID 139908).</title>
        <authorList>
            <person name="Copeland A."/>
            <person name="Lapidus A."/>
            <person name="Glavina Del Rio T."/>
            <person name="Nolan M."/>
            <person name="Lucas S."/>
            <person name="Chen F."/>
            <person name="Tice H."/>
            <person name="Cheng J.F."/>
            <person name="Bruce D."/>
            <person name="Goodwin L."/>
            <person name="Pitluck S."/>
            <person name="Mikhailova N."/>
            <person name="Pati A."/>
            <person name="Ivanova N."/>
            <person name="Mavromatis K."/>
            <person name="Chen A."/>
            <person name="Palaniappan K."/>
            <person name="Chain P."/>
            <person name="Land M."/>
            <person name="Hauser L."/>
            <person name="Chang Y.J."/>
            <person name="Jeffries C.D."/>
            <person name="Chertkov O."/>
            <person name="Brettin T."/>
            <person name="Detter J.C."/>
            <person name="Han C."/>
            <person name="Ali Z."/>
            <person name="Tindall B.J."/>
            <person name="Goker M."/>
            <person name="Bristow J."/>
            <person name="Eisen J.A."/>
            <person name="Markowitz V."/>
            <person name="Hugenholtz P."/>
            <person name="Kyrpides N.C."/>
            <person name="Klenk H.P."/>
        </authorList>
    </citation>
    <scope>NUCLEOTIDE SEQUENCE [LARGE SCALE GENOMIC DNA]</scope>
    <source>
        <strain evidence="9">DSM 44928 / JCM 14897 / NBRC 102108 / NRRL B-24433 / ID139908</strain>
    </source>
</reference>
<dbReference type="eggNOG" id="COG1595">
    <property type="taxonomic scope" value="Bacteria"/>
</dbReference>
<evidence type="ECO:0000259" key="6">
    <source>
        <dbReference type="Pfam" id="PF04542"/>
    </source>
</evidence>
<dbReference type="InterPro" id="IPR032710">
    <property type="entry name" value="NTF2-like_dom_sf"/>
</dbReference>
<feature type="domain" description="RNA polymerase sigma-70 region 2" evidence="6">
    <location>
        <begin position="11"/>
        <end position="74"/>
    </location>
</feature>
<keyword evidence="5" id="KW-0804">Transcription</keyword>
<dbReference type="InterPro" id="IPR013325">
    <property type="entry name" value="RNA_pol_sigma_r2"/>
</dbReference>
<dbReference type="SUPFAM" id="SSF88946">
    <property type="entry name" value="Sigma2 domain of RNA polymerase sigma factors"/>
    <property type="match status" value="1"/>
</dbReference>
<dbReference type="Gene3D" id="1.10.10.10">
    <property type="entry name" value="Winged helix-like DNA-binding domain superfamily/Winged helix DNA-binding domain"/>
    <property type="match status" value="1"/>
</dbReference>
<dbReference type="InterPro" id="IPR013249">
    <property type="entry name" value="RNA_pol_sigma70_r4_t2"/>
</dbReference>
<dbReference type="KEGG" id="cai:Caci_8717"/>
<comment type="similarity">
    <text evidence="1">Belongs to the sigma-70 factor family. ECF subfamily.</text>
</comment>
<dbReference type="OrthoDB" id="3211555at2"/>
<dbReference type="InterPro" id="IPR036388">
    <property type="entry name" value="WH-like_DNA-bd_sf"/>
</dbReference>
<dbReference type="InterPro" id="IPR052704">
    <property type="entry name" value="ECF_Sigma-70_Domain"/>
</dbReference>
<feature type="domain" description="RNA polymerase sigma factor 70 region 4 type 2" evidence="7">
    <location>
        <begin position="116"/>
        <end position="161"/>
    </location>
</feature>
<evidence type="ECO:0000259" key="7">
    <source>
        <dbReference type="Pfam" id="PF08281"/>
    </source>
</evidence>
<dbReference type="Proteomes" id="UP000000851">
    <property type="component" value="Chromosome"/>
</dbReference>
<evidence type="ECO:0000256" key="5">
    <source>
        <dbReference type="ARBA" id="ARBA00023163"/>
    </source>
</evidence>
<evidence type="ECO:0000313" key="8">
    <source>
        <dbReference type="EMBL" id="ACU77532.1"/>
    </source>
</evidence>
<dbReference type="InterPro" id="IPR014284">
    <property type="entry name" value="RNA_pol_sigma-70_dom"/>
</dbReference>
<comment type="subunit">
    <text evidence="2">Interacts transiently with the RNA polymerase catalytic core formed by RpoA, RpoB, RpoC and RpoZ (2 alpha, 1 beta, 1 beta' and 1 omega subunit) to form the RNA polymerase holoenzyme that can initiate transcription.</text>
</comment>
<gene>
    <name evidence="8" type="ordered locus">Caci_8717</name>
</gene>
<keyword evidence="3" id="KW-0805">Transcription regulation</keyword>
<dbReference type="NCBIfam" id="TIGR02937">
    <property type="entry name" value="sigma70-ECF"/>
    <property type="match status" value="1"/>
</dbReference>
<protein>
    <submittedName>
        <fullName evidence="8">RNA polymerase, sigma-24 subunit, ECF subfamily</fullName>
    </submittedName>
</protein>
<dbReference type="Pfam" id="PF08281">
    <property type="entry name" value="Sigma70_r4_2"/>
    <property type="match status" value="1"/>
</dbReference>
<dbReference type="InParanoid" id="C7Q0J9"/>
<dbReference type="GO" id="GO:0003677">
    <property type="term" value="F:DNA binding"/>
    <property type="evidence" value="ECO:0007669"/>
    <property type="project" value="InterPro"/>
</dbReference>